<dbReference type="EMBL" id="UINC01223234">
    <property type="protein sequence ID" value="SVE52344.1"/>
    <property type="molecule type" value="Genomic_DNA"/>
</dbReference>
<organism evidence="1">
    <name type="scientific">marine metagenome</name>
    <dbReference type="NCBI Taxonomy" id="408172"/>
    <lineage>
        <taxon>unclassified sequences</taxon>
        <taxon>metagenomes</taxon>
        <taxon>ecological metagenomes</taxon>
    </lineage>
</organism>
<dbReference type="AlphaFoldDB" id="A0A383E6Z6"/>
<protein>
    <submittedName>
        <fullName evidence="1">Uncharacterized protein</fullName>
    </submittedName>
</protein>
<name>A0A383E6Z6_9ZZZZ</name>
<sequence length="35" mass="3774">MMNVRITPRYILLATALFLGNALATAEITPKPGNT</sequence>
<reference evidence="1" key="1">
    <citation type="submission" date="2018-05" db="EMBL/GenBank/DDBJ databases">
        <authorList>
            <person name="Lanie J.A."/>
            <person name="Ng W.-L."/>
            <person name="Kazmierczak K.M."/>
            <person name="Andrzejewski T.M."/>
            <person name="Davidsen T.M."/>
            <person name="Wayne K.J."/>
            <person name="Tettelin H."/>
            <person name="Glass J.I."/>
            <person name="Rusch D."/>
            <person name="Podicherti R."/>
            <person name="Tsui H.-C.T."/>
            <person name="Winkler M.E."/>
        </authorList>
    </citation>
    <scope>NUCLEOTIDE SEQUENCE</scope>
</reference>
<evidence type="ECO:0000313" key="1">
    <source>
        <dbReference type="EMBL" id="SVE52344.1"/>
    </source>
</evidence>
<proteinExistence type="predicted"/>
<feature type="non-terminal residue" evidence="1">
    <location>
        <position position="35"/>
    </location>
</feature>
<accession>A0A383E6Z6</accession>
<gene>
    <name evidence="1" type="ORF">METZ01_LOCUS505198</name>
</gene>